<dbReference type="Proteomes" id="UP000559256">
    <property type="component" value="Unassembled WGS sequence"/>
</dbReference>
<dbReference type="EMBL" id="JAACJM010000026">
    <property type="protein sequence ID" value="KAF5365623.1"/>
    <property type="molecule type" value="Genomic_DNA"/>
</dbReference>
<gene>
    <name evidence="2" type="ORF">D9758_003280</name>
</gene>
<evidence type="ECO:0000256" key="1">
    <source>
        <dbReference type="SAM" id="MobiDB-lite"/>
    </source>
</evidence>
<proteinExistence type="predicted"/>
<accession>A0A8H5GIG4</accession>
<dbReference type="AlphaFoldDB" id="A0A8H5GIG4"/>
<name>A0A8H5GIG4_9AGAR</name>
<keyword evidence="3" id="KW-1185">Reference proteome</keyword>
<reference evidence="2 3" key="1">
    <citation type="journal article" date="2020" name="ISME J.">
        <title>Uncovering the hidden diversity of litter-decomposition mechanisms in mushroom-forming fungi.</title>
        <authorList>
            <person name="Floudas D."/>
            <person name="Bentzer J."/>
            <person name="Ahren D."/>
            <person name="Johansson T."/>
            <person name="Persson P."/>
            <person name="Tunlid A."/>
        </authorList>
    </citation>
    <scope>NUCLEOTIDE SEQUENCE [LARGE SCALE GENOMIC DNA]</scope>
    <source>
        <strain evidence="2 3">CBS 291.85</strain>
    </source>
</reference>
<comment type="caution">
    <text evidence="2">The sequence shown here is derived from an EMBL/GenBank/DDBJ whole genome shotgun (WGS) entry which is preliminary data.</text>
</comment>
<sequence>MRQDASRISPDAAAVSDYVQHTNEVATFVRRNIVQGTRISSASDTESQEVWRMSMFIANLDTLLTTATELRLHEYTELGSNDSIKNPKSIKPGRDANPEPAALPEDATQTSPPRYYSALKRAHSQRQVPELKEEDIEETFVRGSGPV</sequence>
<evidence type="ECO:0000313" key="3">
    <source>
        <dbReference type="Proteomes" id="UP000559256"/>
    </source>
</evidence>
<evidence type="ECO:0000313" key="2">
    <source>
        <dbReference type="EMBL" id="KAF5365623.1"/>
    </source>
</evidence>
<feature type="region of interest" description="Disordered" evidence="1">
    <location>
        <begin position="75"/>
        <end position="147"/>
    </location>
</feature>
<protein>
    <submittedName>
        <fullName evidence="2">Uncharacterized protein</fullName>
    </submittedName>
</protein>
<dbReference type="OrthoDB" id="277888at2759"/>
<organism evidence="2 3">
    <name type="scientific">Tetrapyrgos nigripes</name>
    <dbReference type="NCBI Taxonomy" id="182062"/>
    <lineage>
        <taxon>Eukaryota</taxon>
        <taxon>Fungi</taxon>
        <taxon>Dikarya</taxon>
        <taxon>Basidiomycota</taxon>
        <taxon>Agaricomycotina</taxon>
        <taxon>Agaricomycetes</taxon>
        <taxon>Agaricomycetidae</taxon>
        <taxon>Agaricales</taxon>
        <taxon>Marasmiineae</taxon>
        <taxon>Marasmiaceae</taxon>
        <taxon>Tetrapyrgos</taxon>
    </lineage>
</organism>